<evidence type="ECO:0000313" key="1">
    <source>
        <dbReference type="EMBL" id="GIH15226.1"/>
    </source>
</evidence>
<accession>A0A8J3QRJ4</accession>
<dbReference type="EMBL" id="BONZ01000032">
    <property type="protein sequence ID" value="GIH15226.1"/>
    <property type="molecule type" value="Genomic_DNA"/>
</dbReference>
<protein>
    <recommendedName>
        <fullName evidence="3">Secreted protein</fullName>
    </recommendedName>
</protein>
<organism evidence="1 2">
    <name type="scientific">Rugosimonospora africana</name>
    <dbReference type="NCBI Taxonomy" id="556532"/>
    <lineage>
        <taxon>Bacteria</taxon>
        <taxon>Bacillati</taxon>
        <taxon>Actinomycetota</taxon>
        <taxon>Actinomycetes</taxon>
        <taxon>Micromonosporales</taxon>
        <taxon>Micromonosporaceae</taxon>
        <taxon>Rugosimonospora</taxon>
    </lineage>
</organism>
<evidence type="ECO:0008006" key="3">
    <source>
        <dbReference type="Google" id="ProtNLM"/>
    </source>
</evidence>
<dbReference type="Proteomes" id="UP000642748">
    <property type="component" value="Unassembled WGS sequence"/>
</dbReference>
<keyword evidence="2" id="KW-1185">Reference proteome</keyword>
<evidence type="ECO:0000313" key="2">
    <source>
        <dbReference type="Proteomes" id="UP000642748"/>
    </source>
</evidence>
<sequence length="163" mass="18188">MEPVDQTVPVVLLDLDGVLNPFAAPTCPDGYQERVFFEGEEPERYCVAHGGWIRELAAVGEVWWATGWGENANELYLPLLGVEPLPVVRFPPVPFETELKVPAIDAVVGDRPAAWIDDNHTPAAHRWAAERLAPTLLVSIDPALGWTRADVDRVRDWAKCLRR</sequence>
<gene>
    <name evidence="1" type="ORF">Raf01_33980</name>
</gene>
<reference evidence="1" key="1">
    <citation type="submission" date="2021-01" db="EMBL/GenBank/DDBJ databases">
        <title>Whole genome shotgun sequence of Rugosimonospora africana NBRC 104875.</title>
        <authorList>
            <person name="Komaki H."/>
            <person name="Tamura T."/>
        </authorList>
    </citation>
    <scope>NUCLEOTIDE SEQUENCE</scope>
    <source>
        <strain evidence="1">NBRC 104875</strain>
    </source>
</reference>
<proteinExistence type="predicted"/>
<name>A0A8J3QRJ4_9ACTN</name>
<comment type="caution">
    <text evidence="1">The sequence shown here is derived from an EMBL/GenBank/DDBJ whole genome shotgun (WGS) entry which is preliminary data.</text>
</comment>
<dbReference type="AlphaFoldDB" id="A0A8J3QRJ4"/>